<dbReference type="InterPro" id="IPR029494">
    <property type="entry name" value="DarT"/>
</dbReference>
<feature type="active site" description="Proton acceptor" evidence="6">
    <location>
        <position position="51"/>
    </location>
</feature>
<keyword evidence="5 6" id="KW-0238">DNA-binding</keyword>
<protein>
    <submittedName>
        <fullName evidence="8">DUF4433 domain-containing protein</fullName>
    </submittedName>
</protein>
<evidence type="ECO:0000259" key="7">
    <source>
        <dbReference type="PROSITE" id="PS52018"/>
    </source>
</evidence>
<organism evidence="8 9">
    <name type="scientific">Methylomonas subterranea</name>
    <dbReference type="NCBI Taxonomy" id="2952225"/>
    <lineage>
        <taxon>Bacteria</taxon>
        <taxon>Pseudomonadati</taxon>
        <taxon>Pseudomonadota</taxon>
        <taxon>Gammaproteobacteria</taxon>
        <taxon>Methylococcales</taxon>
        <taxon>Methylococcaceae</taxon>
        <taxon>Methylomonas</taxon>
    </lineage>
</organism>
<comment type="catalytic activity">
    <reaction evidence="6">
        <text>a thymidine in DNA + NAD(+) = an N-(ADP-alpha-D-ribosyl)-thymidine in DNA + nicotinamide + H(+)</text>
        <dbReference type="Rhea" id="RHEA:71651"/>
        <dbReference type="Rhea" id="RHEA-COMP:13556"/>
        <dbReference type="Rhea" id="RHEA-COMP:18051"/>
        <dbReference type="ChEBI" id="CHEBI:15378"/>
        <dbReference type="ChEBI" id="CHEBI:17154"/>
        <dbReference type="ChEBI" id="CHEBI:57540"/>
        <dbReference type="ChEBI" id="CHEBI:137386"/>
        <dbReference type="ChEBI" id="CHEBI:191199"/>
    </reaction>
</comment>
<evidence type="ECO:0000256" key="6">
    <source>
        <dbReference type="PROSITE-ProRule" id="PRU01362"/>
    </source>
</evidence>
<dbReference type="PROSITE" id="PS52018">
    <property type="entry name" value="DART"/>
    <property type="match status" value="1"/>
</dbReference>
<feature type="domain" description="DarT" evidence="7">
    <location>
        <begin position="6"/>
        <end position="223"/>
    </location>
</feature>
<keyword evidence="2 6" id="KW-0328">Glycosyltransferase</keyword>
<feature type="binding site" evidence="6">
    <location>
        <position position="51"/>
    </location>
    <ligand>
        <name>NAD(+)</name>
        <dbReference type="ChEBI" id="CHEBI:57540"/>
    </ligand>
</feature>
<dbReference type="RefSeq" id="WP_256601983.1">
    <property type="nucleotide sequence ID" value="NZ_JANIBJ010000013.1"/>
</dbReference>
<gene>
    <name evidence="8" type="ORF">NP590_08820</name>
</gene>
<keyword evidence="4 6" id="KW-0548">Nucleotidyltransferase</keyword>
<evidence type="ECO:0000256" key="4">
    <source>
        <dbReference type="ARBA" id="ARBA00022695"/>
    </source>
</evidence>
<comment type="similarity">
    <text evidence="6">Belongs to the DarT ADP-ribosyltransferase family.</text>
</comment>
<comment type="caution">
    <text evidence="6">Lacks conserved residue(s) required for the propagation of feature annotation.</text>
</comment>
<dbReference type="EMBL" id="JANIBJ010000013">
    <property type="protein sequence ID" value="MCQ8104205.1"/>
    <property type="molecule type" value="Genomic_DNA"/>
</dbReference>
<evidence type="ECO:0000256" key="3">
    <source>
        <dbReference type="ARBA" id="ARBA00022679"/>
    </source>
</evidence>
<evidence type="ECO:0000313" key="9">
    <source>
        <dbReference type="Proteomes" id="UP001524499"/>
    </source>
</evidence>
<reference evidence="8 9" key="1">
    <citation type="submission" date="2022-07" db="EMBL/GenBank/DDBJ databases">
        <title>Methylomonas rivi sp. nov., Methylomonas rosea sp. nov., Methylomonas aureus sp. nov. and Methylomonas subterranea sp. nov., four novel methanotrophs isolated from a freshwater creek and the deep terrestrial subsurface.</title>
        <authorList>
            <person name="Abin C."/>
            <person name="Sankaranarayanan K."/>
            <person name="Garner C."/>
            <person name="Sindelar R."/>
            <person name="Kotary K."/>
            <person name="Garner R."/>
            <person name="Barclay S."/>
            <person name="Lawson P."/>
            <person name="Krumholz L."/>
        </authorList>
    </citation>
    <scope>NUCLEOTIDE SEQUENCE [LARGE SCALE GENOMIC DNA]</scope>
    <source>
        <strain evidence="8 9">SURF-2</strain>
    </source>
</reference>
<name>A0ABT1TFI8_9GAMM</name>
<sequence length="223" mass="25283">MMPNPVRLFHITAIDNLADICRSGALLSKNAGASLGINYQNIAHSGAQSARSGRNVIDPPGGSVHDFVPFYFAPRSPMLFSINSGNVAGCDFRQADILHFETTIDRVTSTNPDFVFYDRNATLRYSEAFTDLSLLPSKVAWDLITESPRLDGYCKYFHNNFNNERYIDRMERRQAEFLVKHRVDLPSMTRIGVINRSKAELVREILVETGIDLPVEVKTDWYF</sequence>
<proteinExistence type="inferred from homology"/>
<dbReference type="Pfam" id="PF14487">
    <property type="entry name" value="DarT"/>
    <property type="match status" value="1"/>
</dbReference>
<feature type="binding site" evidence="6">
    <location>
        <begin position="10"/>
        <end position="12"/>
    </location>
    <ligand>
        <name>NAD(+)</name>
        <dbReference type="ChEBI" id="CHEBI:57540"/>
    </ligand>
</feature>
<keyword evidence="3 6" id="KW-0808">Transferase</keyword>
<accession>A0ABT1TFI8</accession>
<evidence type="ECO:0000313" key="8">
    <source>
        <dbReference type="EMBL" id="MCQ8104205.1"/>
    </source>
</evidence>
<comment type="caution">
    <text evidence="8">The sequence shown here is derived from an EMBL/GenBank/DDBJ whole genome shotgun (WGS) entry which is preliminary data.</text>
</comment>
<keyword evidence="1 6" id="KW-1277">Toxin-antitoxin system</keyword>
<feature type="binding site" evidence="6">
    <location>
        <position position="27"/>
    </location>
    <ligand>
        <name>NAD(+)</name>
        <dbReference type="ChEBI" id="CHEBI:57540"/>
    </ligand>
</feature>
<keyword evidence="9" id="KW-1185">Reference proteome</keyword>
<evidence type="ECO:0000256" key="2">
    <source>
        <dbReference type="ARBA" id="ARBA00022676"/>
    </source>
</evidence>
<evidence type="ECO:0000256" key="5">
    <source>
        <dbReference type="ARBA" id="ARBA00023125"/>
    </source>
</evidence>
<dbReference type="Proteomes" id="UP001524499">
    <property type="component" value="Unassembled WGS sequence"/>
</dbReference>
<evidence type="ECO:0000256" key="1">
    <source>
        <dbReference type="ARBA" id="ARBA00022649"/>
    </source>
</evidence>
<feature type="active site" evidence="6">
    <location>
        <position position="176"/>
    </location>
</feature>